<dbReference type="PANTHER" id="PTHR21569:SF16">
    <property type="entry name" value="RIBOSOMAL PROTEIN S16"/>
    <property type="match status" value="1"/>
</dbReference>
<evidence type="ECO:0000256" key="6">
    <source>
        <dbReference type="RuleBase" id="RU003817"/>
    </source>
</evidence>
<comment type="caution">
    <text evidence="8">The sequence shown here is derived from an EMBL/GenBank/DDBJ whole genome shotgun (WGS) entry which is preliminary data.</text>
</comment>
<dbReference type="InterPro" id="IPR000754">
    <property type="entry name" value="Ribosomal_uS9"/>
</dbReference>
<dbReference type="NCBIfam" id="TIGR03627">
    <property type="entry name" value="uS9_arch"/>
    <property type="match status" value="1"/>
</dbReference>
<dbReference type="GO" id="GO:0006412">
    <property type="term" value="P:translation"/>
    <property type="evidence" value="ECO:0007669"/>
    <property type="project" value="UniProtKB-UniRule"/>
</dbReference>
<dbReference type="NCBIfam" id="NF001749">
    <property type="entry name" value="PRK00474.1"/>
    <property type="match status" value="1"/>
</dbReference>
<evidence type="ECO:0000313" key="8">
    <source>
        <dbReference type="EMBL" id="RLG70194.1"/>
    </source>
</evidence>
<name>A0A497JGS4_9ARCH</name>
<dbReference type="PANTHER" id="PTHR21569">
    <property type="entry name" value="RIBOSOMAL PROTEIN S9"/>
    <property type="match status" value="1"/>
</dbReference>
<dbReference type="InterPro" id="IPR019958">
    <property type="entry name" value="Ribosomal_uS9_archaeal"/>
</dbReference>
<dbReference type="AlphaFoldDB" id="A0A497JGS4"/>
<gene>
    <name evidence="8" type="ORF">DRO07_00805</name>
</gene>
<evidence type="ECO:0000313" key="9">
    <source>
        <dbReference type="Proteomes" id="UP000277633"/>
    </source>
</evidence>
<dbReference type="InterPro" id="IPR020568">
    <property type="entry name" value="Ribosomal_Su5_D2-typ_SF"/>
</dbReference>
<dbReference type="SUPFAM" id="SSF54211">
    <property type="entry name" value="Ribosomal protein S5 domain 2-like"/>
    <property type="match status" value="1"/>
</dbReference>
<proteinExistence type="inferred from homology"/>
<dbReference type="Pfam" id="PF00380">
    <property type="entry name" value="Ribosomal_S9"/>
    <property type="match status" value="1"/>
</dbReference>
<dbReference type="GO" id="GO:0000462">
    <property type="term" value="P:maturation of SSU-rRNA from tricistronic rRNA transcript (SSU-rRNA, 5.8S rRNA, LSU-rRNA)"/>
    <property type="evidence" value="ECO:0007669"/>
    <property type="project" value="TreeGrafter"/>
</dbReference>
<keyword evidence="3 5" id="KW-0687">Ribonucleoprotein</keyword>
<protein>
    <recommendedName>
        <fullName evidence="4 6">30S ribosomal protein S9</fullName>
    </recommendedName>
</protein>
<evidence type="ECO:0000256" key="3">
    <source>
        <dbReference type="ARBA" id="ARBA00023274"/>
    </source>
</evidence>
<dbReference type="Proteomes" id="UP000277633">
    <property type="component" value="Unassembled WGS sequence"/>
</dbReference>
<evidence type="ECO:0000256" key="2">
    <source>
        <dbReference type="ARBA" id="ARBA00022980"/>
    </source>
</evidence>
<dbReference type="PROSITE" id="PS00360">
    <property type="entry name" value="RIBOSOMAL_S9"/>
    <property type="match status" value="1"/>
</dbReference>
<feature type="compositionally biased region" description="Basic residues" evidence="7">
    <location>
        <begin position="118"/>
        <end position="137"/>
    </location>
</feature>
<evidence type="ECO:0000256" key="7">
    <source>
        <dbReference type="SAM" id="MobiDB-lite"/>
    </source>
</evidence>
<feature type="region of interest" description="Disordered" evidence="7">
    <location>
        <begin position="117"/>
        <end position="137"/>
    </location>
</feature>
<keyword evidence="2 5" id="KW-0689">Ribosomal protein</keyword>
<accession>A0A497JGS4</accession>
<comment type="similarity">
    <text evidence="1 5">Belongs to the universal ribosomal protein uS9 family.</text>
</comment>
<organism evidence="8 9">
    <name type="scientific">Candidatus Iainarchaeum sp</name>
    <dbReference type="NCBI Taxonomy" id="3101447"/>
    <lineage>
        <taxon>Archaea</taxon>
        <taxon>Candidatus Iainarchaeota</taxon>
        <taxon>Candidatus Iainarchaeia</taxon>
        <taxon>Candidatus Iainarchaeales</taxon>
        <taxon>Candidatus Iainarchaeaceae</taxon>
        <taxon>Candidatus Iainarchaeum</taxon>
    </lineage>
</organism>
<dbReference type="EMBL" id="QMWO01000016">
    <property type="protein sequence ID" value="RLG70194.1"/>
    <property type="molecule type" value="Genomic_DNA"/>
</dbReference>
<dbReference type="InterPro" id="IPR014721">
    <property type="entry name" value="Ribsml_uS5_D2-typ_fold_subgr"/>
</dbReference>
<dbReference type="GO" id="GO:0022627">
    <property type="term" value="C:cytosolic small ribosomal subunit"/>
    <property type="evidence" value="ECO:0007669"/>
    <property type="project" value="UniProtKB-UniRule"/>
</dbReference>
<evidence type="ECO:0000256" key="4">
    <source>
        <dbReference type="NCBIfam" id="TIGR03627"/>
    </source>
</evidence>
<dbReference type="Gene3D" id="3.30.230.10">
    <property type="match status" value="1"/>
</dbReference>
<dbReference type="GO" id="GO:0003723">
    <property type="term" value="F:RNA binding"/>
    <property type="evidence" value="ECO:0007669"/>
    <property type="project" value="TreeGrafter"/>
</dbReference>
<evidence type="ECO:0000256" key="1">
    <source>
        <dbReference type="ARBA" id="ARBA00005251"/>
    </source>
</evidence>
<reference evidence="8 9" key="1">
    <citation type="submission" date="2018-06" db="EMBL/GenBank/DDBJ databases">
        <title>Extensive metabolic versatility and redundancy in microbially diverse, dynamic hydrothermal sediments.</title>
        <authorList>
            <person name="Dombrowski N."/>
            <person name="Teske A."/>
            <person name="Baker B.J."/>
        </authorList>
    </citation>
    <scope>NUCLEOTIDE SEQUENCE [LARGE SCALE GENOMIC DNA]</scope>
    <source>
        <strain evidence="8">B9_G13</strain>
    </source>
</reference>
<dbReference type="GO" id="GO:0003735">
    <property type="term" value="F:structural constituent of ribosome"/>
    <property type="evidence" value="ECO:0007669"/>
    <property type="project" value="UniProtKB-UniRule"/>
</dbReference>
<dbReference type="InterPro" id="IPR020574">
    <property type="entry name" value="Ribosomal_uS9_CS"/>
</dbReference>
<evidence type="ECO:0000256" key="5">
    <source>
        <dbReference type="RuleBase" id="RU003815"/>
    </source>
</evidence>
<sequence>MARKSKKGITSKAKKKTAVARAAIHSGRGRVTINKRALETIEPSYLRTFIAEPLIIAGEIAKKVDIEVTARGGGFMGQAVSARSAIAKALVAYTKDKNLERRFREYDRLLLVDDSRRKEPKKPLGRGARAKKQKSKR</sequence>